<keyword evidence="2" id="KW-1185">Reference proteome</keyword>
<dbReference type="EMBL" id="JACHJS010000001">
    <property type="protein sequence ID" value="MBB4965523.1"/>
    <property type="molecule type" value="Genomic_DNA"/>
</dbReference>
<proteinExistence type="predicted"/>
<protein>
    <submittedName>
        <fullName evidence="1">Uncharacterized protein</fullName>
    </submittedName>
</protein>
<gene>
    <name evidence="1" type="ORF">F4559_002882</name>
</gene>
<accession>A0A7W7WWF4</accession>
<name>A0A7W7WWF4_9PSEU</name>
<sequence>MRATDVEVAIRAAEAGVVRARCGARLKRFAQAGDDFATEVDIAAADARTPAEPLDLVSRGRRPGTP</sequence>
<dbReference type="RefSeq" id="WP_184669100.1">
    <property type="nucleotide sequence ID" value="NZ_BAABAI010000029.1"/>
</dbReference>
<reference evidence="1 2" key="1">
    <citation type="submission" date="2020-08" db="EMBL/GenBank/DDBJ databases">
        <title>Sequencing the genomes of 1000 actinobacteria strains.</title>
        <authorList>
            <person name="Klenk H.-P."/>
        </authorList>
    </citation>
    <scope>NUCLEOTIDE SEQUENCE [LARGE SCALE GENOMIC DNA]</scope>
    <source>
        <strain evidence="1 2">DSM 45084</strain>
    </source>
</reference>
<dbReference type="Proteomes" id="UP000542674">
    <property type="component" value="Unassembled WGS sequence"/>
</dbReference>
<organism evidence="1 2">
    <name type="scientific">Saccharothrix violaceirubra</name>
    <dbReference type="NCBI Taxonomy" id="413306"/>
    <lineage>
        <taxon>Bacteria</taxon>
        <taxon>Bacillati</taxon>
        <taxon>Actinomycetota</taxon>
        <taxon>Actinomycetes</taxon>
        <taxon>Pseudonocardiales</taxon>
        <taxon>Pseudonocardiaceae</taxon>
        <taxon>Saccharothrix</taxon>
    </lineage>
</organism>
<evidence type="ECO:0000313" key="2">
    <source>
        <dbReference type="Proteomes" id="UP000542674"/>
    </source>
</evidence>
<dbReference type="AlphaFoldDB" id="A0A7W7WWF4"/>
<evidence type="ECO:0000313" key="1">
    <source>
        <dbReference type="EMBL" id="MBB4965523.1"/>
    </source>
</evidence>
<comment type="caution">
    <text evidence="1">The sequence shown here is derived from an EMBL/GenBank/DDBJ whole genome shotgun (WGS) entry which is preliminary data.</text>
</comment>